<evidence type="ECO:0000259" key="1">
    <source>
        <dbReference type="PROSITE" id="PS50206"/>
    </source>
</evidence>
<dbReference type="InterPro" id="IPR001763">
    <property type="entry name" value="Rhodanese-like_dom"/>
</dbReference>
<dbReference type="KEGG" id="arac:E0W69_002805"/>
<protein>
    <submittedName>
        <fullName evidence="2">Rhodanese-like domain-containing protein</fullName>
    </submittedName>
</protein>
<dbReference type="Proteomes" id="UP000292424">
    <property type="component" value="Chromosome"/>
</dbReference>
<proteinExistence type="predicted"/>
<dbReference type="EMBL" id="CP044016">
    <property type="protein sequence ID" value="QES87641.1"/>
    <property type="molecule type" value="Genomic_DNA"/>
</dbReference>
<feature type="domain" description="Rhodanese" evidence="1">
    <location>
        <begin position="37"/>
        <end position="121"/>
    </location>
</feature>
<organism evidence="2 3">
    <name type="scientific">Rhizosphaericola mali</name>
    <dbReference type="NCBI Taxonomy" id="2545455"/>
    <lineage>
        <taxon>Bacteria</taxon>
        <taxon>Pseudomonadati</taxon>
        <taxon>Bacteroidota</taxon>
        <taxon>Chitinophagia</taxon>
        <taxon>Chitinophagales</taxon>
        <taxon>Chitinophagaceae</taxon>
        <taxon>Rhizosphaericola</taxon>
    </lineage>
</organism>
<name>A0A5P2G7Z0_9BACT</name>
<dbReference type="Pfam" id="PF00581">
    <property type="entry name" value="Rhodanese"/>
    <property type="match status" value="1"/>
</dbReference>
<dbReference type="PANTHER" id="PTHR43031">
    <property type="entry name" value="FAD-DEPENDENT OXIDOREDUCTASE"/>
    <property type="match status" value="1"/>
</dbReference>
<evidence type="ECO:0000313" key="3">
    <source>
        <dbReference type="Proteomes" id="UP000292424"/>
    </source>
</evidence>
<keyword evidence="3" id="KW-1185">Reference proteome</keyword>
<dbReference type="InterPro" id="IPR036873">
    <property type="entry name" value="Rhodanese-like_dom_sf"/>
</dbReference>
<dbReference type="AlphaFoldDB" id="A0A5P2G7Z0"/>
<dbReference type="PROSITE" id="PS50206">
    <property type="entry name" value="RHODANESE_3"/>
    <property type="match status" value="1"/>
</dbReference>
<dbReference type="PANTHER" id="PTHR43031:SF17">
    <property type="entry name" value="SULFURTRANSFERASE YTWF-RELATED"/>
    <property type="match status" value="1"/>
</dbReference>
<reference evidence="2 3" key="1">
    <citation type="submission" date="2019-09" db="EMBL/GenBank/DDBJ databases">
        <title>Complete genome sequence of Arachidicoccus sp. B3-10 isolated from apple orchard soil.</title>
        <authorList>
            <person name="Kim H.S."/>
            <person name="Han K.-I."/>
            <person name="Suh M.K."/>
            <person name="Lee K.C."/>
            <person name="Eom M.K."/>
            <person name="Kim J.-S."/>
            <person name="Kang S.W."/>
            <person name="Sin Y."/>
            <person name="Lee J.-S."/>
        </authorList>
    </citation>
    <scope>NUCLEOTIDE SEQUENCE [LARGE SCALE GENOMIC DNA]</scope>
    <source>
        <strain evidence="2 3">B3-10</strain>
    </source>
</reference>
<accession>A0A5P2G7Z0</accession>
<dbReference type="Gene3D" id="3.40.250.10">
    <property type="entry name" value="Rhodanese-like domain"/>
    <property type="match status" value="1"/>
</dbReference>
<dbReference type="OrthoDB" id="9808735at2"/>
<dbReference type="SMART" id="SM00450">
    <property type="entry name" value="RHOD"/>
    <property type="match status" value="1"/>
</dbReference>
<sequence length="122" mass="13797">MYSMKSIAIVGIVLISLCFGLDYMSNLKKKDQLQQIILQHPTIIDVRTEQEFQAAHIKGAINIPLESLNNKYTLLNKNTTYITTCSHGIRSKKALYVLQKKGFQNVFDGGAWLGLQNLLIKK</sequence>
<dbReference type="SUPFAM" id="SSF52821">
    <property type="entry name" value="Rhodanese/Cell cycle control phosphatase"/>
    <property type="match status" value="1"/>
</dbReference>
<dbReference type="CDD" id="cd00158">
    <property type="entry name" value="RHOD"/>
    <property type="match status" value="1"/>
</dbReference>
<dbReference type="InterPro" id="IPR050229">
    <property type="entry name" value="GlpE_sulfurtransferase"/>
</dbReference>
<gene>
    <name evidence="2" type="ORF">E0W69_002805</name>
</gene>
<evidence type="ECO:0000313" key="2">
    <source>
        <dbReference type="EMBL" id="QES87641.1"/>
    </source>
</evidence>